<sequence length="321" mass="34913">MMLTGFRWLHLPEPTHFLFISAWRTAMACFDARPRPPSEPRRGVAAALDARLLPAPVNQTRPIIRTTQGGSARSVRPPARYRGLRAACATAAALLATAGPPDTVADAATLPPSGPDCTVVRCVALTFDDGPTQYTPSILHLLEAHHAVATFFLIGPHALQRPALVRREQHDGDAIGDHTVTHPHLTALSSARIRRELDGAANDIASVTGRRPTLLRPPFGAYNPRVSHVAGQTGLAVIMWSLDPRDWKKVTPQAIEQRVINRMRPGDIVSLHDRYARTPKALPLILTDLANRGYAFVTVPQLLASSGGTRPGLVYHHGPRR</sequence>
<evidence type="ECO:0000313" key="5">
    <source>
        <dbReference type="Proteomes" id="UP000320481"/>
    </source>
</evidence>
<dbReference type="PROSITE" id="PS51677">
    <property type="entry name" value="NODB"/>
    <property type="match status" value="1"/>
</dbReference>
<reference evidence="4" key="1">
    <citation type="journal article" date="2019" name="Microbiol. Resour. Announc.">
        <title>Draft Genomic Sequences of Streptomyces misionensis and Streptomyces albidoflavus, bacteria applied for phytopathogen biocontrol.</title>
        <authorList>
            <person name="Pylro V."/>
            <person name="Dias A."/>
            <person name="Andreote F."/>
            <person name="Varani A."/>
            <person name="Andreote C."/>
            <person name="Bernardo E."/>
            <person name="Martins T."/>
        </authorList>
    </citation>
    <scope>NUCLEOTIDE SEQUENCE [LARGE SCALE GENOMIC DNA]</scope>
    <source>
        <strain evidence="4">66</strain>
    </source>
</reference>
<dbReference type="Gene3D" id="3.20.20.370">
    <property type="entry name" value="Glycoside hydrolase/deacetylase"/>
    <property type="match status" value="1"/>
</dbReference>
<accession>A0A5C6JXK9</accession>
<evidence type="ECO:0000256" key="1">
    <source>
        <dbReference type="ARBA" id="ARBA00022723"/>
    </source>
</evidence>
<name>A0A5C6JXK9_9ACTN</name>
<evidence type="ECO:0000259" key="3">
    <source>
        <dbReference type="PROSITE" id="PS51677"/>
    </source>
</evidence>
<feature type="domain" description="NodB homology" evidence="3">
    <location>
        <begin position="121"/>
        <end position="297"/>
    </location>
</feature>
<dbReference type="GO" id="GO:0016810">
    <property type="term" value="F:hydrolase activity, acting on carbon-nitrogen (but not peptide) bonds"/>
    <property type="evidence" value="ECO:0007669"/>
    <property type="project" value="InterPro"/>
</dbReference>
<keyword evidence="5" id="KW-1185">Reference proteome</keyword>
<dbReference type="GO" id="GO:0005975">
    <property type="term" value="P:carbohydrate metabolic process"/>
    <property type="evidence" value="ECO:0007669"/>
    <property type="project" value="InterPro"/>
</dbReference>
<dbReference type="Pfam" id="PF01522">
    <property type="entry name" value="Polysacc_deac_1"/>
    <property type="match status" value="1"/>
</dbReference>
<keyword evidence="2" id="KW-0378">Hydrolase</keyword>
<comment type="caution">
    <text evidence="4">The sequence shown here is derived from an EMBL/GenBank/DDBJ whole genome shotgun (WGS) entry which is preliminary data.</text>
</comment>
<dbReference type="EMBL" id="VOGW01000053">
    <property type="protein sequence ID" value="TWV53586.1"/>
    <property type="molecule type" value="Genomic_DNA"/>
</dbReference>
<dbReference type="AlphaFoldDB" id="A0A5C6JXK9"/>
<gene>
    <name evidence="4" type="ORF">FRZ03_09550</name>
</gene>
<dbReference type="Proteomes" id="UP000320481">
    <property type="component" value="Unassembled WGS sequence"/>
</dbReference>
<dbReference type="PANTHER" id="PTHR10587">
    <property type="entry name" value="GLYCOSYL TRANSFERASE-RELATED"/>
    <property type="match status" value="1"/>
</dbReference>
<dbReference type="InterPro" id="IPR050248">
    <property type="entry name" value="Polysacc_deacetylase_ArnD"/>
</dbReference>
<keyword evidence="1" id="KW-0479">Metal-binding</keyword>
<dbReference type="InterPro" id="IPR002509">
    <property type="entry name" value="NODB_dom"/>
</dbReference>
<proteinExistence type="predicted"/>
<dbReference type="PANTHER" id="PTHR10587:SF133">
    <property type="entry name" value="CHITIN DEACETYLASE 1-RELATED"/>
    <property type="match status" value="1"/>
</dbReference>
<dbReference type="InterPro" id="IPR011330">
    <property type="entry name" value="Glyco_hydro/deAcase_b/a-brl"/>
</dbReference>
<evidence type="ECO:0000313" key="4">
    <source>
        <dbReference type="EMBL" id="TWV53586.1"/>
    </source>
</evidence>
<dbReference type="CDD" id="cd10917">
    <property type="entry name" value="CE4_NodB_like_6s_7s"/>
    <property type="match status" value="1"/>
</dbReference>
<dbReference type="GO" id="GO:0046872">
    <property type="term" value="F:metal ion binding"/>
    <property type="evidence" value="ECO:0007669"/>
    <property type="project" value="UniProtKB-KW"/>
</dbReference>
<protein>
    <submittedName>
        <fullName evidence="4">Polysaccharide deacetylase family protein</fullName>
    </submittedName>
</protein>
<dbReference type="SUPFAM" id="SSF88713">
    <property type="entry name" value="Glycoside hydrolase/deacetylase"/>
    <property type="match status" value="1"/>
</dbReference>
<dbReference type="GO" id="GO:0016020">
    <property type="term" value="C:membrane"/>
    <property type="evidence" value="ECO:0007669"/>
    <property type="project" value="TreeGrafter"/>
</dbReference>
<evidence type="ECO:0000256" key="2">
    <source>
        <dbReference type="ARBA" id="ARBA00022801"/>
    </source>
</evidence>
<organism evidence="4 5">
    <name type="scientific">Streptomyces misionensis</name>
    <dbReference type="NCBI Taxonomy" id="67331"/>
    <lineage>
        <taxon>Bacteria</taxon>
        <taxon>Bacillati</taxon>
        <taxon>Actinomycetota</taxon>
        <taxon>Actinomycetes</taxon>
        <taxon>Kitasatosporales</taxon>
        <taxon>Streptomycetaceae</taxon>
        <taxon>Streptomyces</taxon>
    </lineage>
</organism>